<keyword evidence="1" id="KW-0812">Transmembrane</keyword>
<dbReference type="InterPro" id="IPR052636">
    <property type="entry name" value="UDP-D-xylose:L-fucose_XylT"/>
</dbReference>
<reference evidence="3" key="1">
    <citation type="journal article" date="2021" name="Proc. Natl. Acad. Sci. U.S.A.">
        <title>Three genomes in the algal genus Volvox reveal the fate of a haploid sex-determining region after a transition to homothallism.</title>
        <authorList>
            <person name="Yamamoto K."/>
            <person name="Hamaji T."/>
            <person name="Kawai-Toyooka H."/>
            <person name="Matsuzaki R."/>
            <person name="Takahashi F."/>
            <person name="Nishimura Y."/>
            <person name="Kawachi M."/>
            <person name="Noguchi H."/>
            <person name="Minakuchi Y."/>
            <person name="Umen J.G."/>
            <person name="Toyoda A."/>
            <person name="Nozaki H."/>
        </authorList>
    </citation>
    <scope>NUCLEOTIDE SEQUENCE</scope>
    <source>
        <strain evidence="3">NIES-3786</strain>
    </source>
</reference>
<evidence type="ECO:0000259" key="2">
    <source>
        <dbReference type="Pfam" id="PF03407"/>
    </source>
</evidence>
<feature type="domain" description="Nucleotide-diphospho-sugar transferase" evidence="2">
    <location>
        <begin position="210"/>
        <end position="396"/>
    </location>
</feature>
<dbReference type="Proteomes" id="UP000747110">
    <property type="component" value="Unassembled WGS sequence"/>
</dbReference>
<name>A0A8J4FT95_9CHLO</name>
<organism evidence="3 4">
    <name type="scientific">Volvox reticuliferus</name>
    <dbReference type="NCBI Taxonomy" id="1737510"/>
    <lineage>
        <taxon>Eukaryota</taxon>
        <taxon>Viridiplantae</taxon>
        <taxon>Chlorophyta</taxon>
        <taxon>core chlorophytes</taxon>
        <taxon>Chlorophyceae</taxon>
        <taxon>CS clade</taxon>
        <taxon>Chlamydomonadales</taxon>
        <taxon>Volvocaceae</taxon>
        <taxon>Volvox</taxon>
    </lineage>
</organism>
<dbReference type="AlphaFoldDB" id="A0A8J4FT95"/>
<dbReference type="GO" id="GO:0016757">
    <property type="term" value="F:glycosyltransferase activity"/>
    <property type="evidence" value="ECO:0007669"/>
    <property type="project" value="TreeGrafter"/>
</dbReference>
<evidence type="ECO:0000313" key="3">
    <source>
        <dbReference type="EMBL" id="GIL83431.1"/>
    </source>
</evidence>
<dbReference type="InterPro" id="IPR005069">
    <property type="entry name" value="Nucl-diP-sugar_transferase"/>
</dbReference>
<keyword evidence="1" id="KW-0472">Membrane</keyword>
<dbReference type="PANTHER" id="PTHR47032">
    <property type="entry name" value="UDP-D-XYLOSE:L-FUCOSE ALPHA-1,3-D-XYLOSYLTRANSFERASE-RELATED"/>
    <property type="match status" value="1"/>
</dbReference>
<proteinExistence type="predicted"/>
<dbReference type="OrthoDB" id="540503at2759"/>
<comment type="caution">
    <text evidence="3">The sequence shown here is derived from an EMBL/GenBank/DDBJ whole genome shotgun (WGS) entry which is preliminary data.</text>
</comment>
<gene>
    <name evidence="3" type="ORF">Vretifemale_12254</name>
</gene>
<dbReference type="PANTHER" id="PTHR47032:SF1">
    <property type="entry name" value="UDP-D-XYLOSE:L-FUCOSE ALPHA-1,3-D-XYLOSYLTRANSFERASE-RELATED"/>
    <property type="match status" value="1"/>
</dbReference>
<dbReference type="EMBL" id="BNCP01000026">
    <property type="protein sequence ID" value="GIL83431.1"/>
    <property type="molecule type" value="Genomic_DNA"/>
</dbReference>
<sequence>MLEFQTVNVAVLRPSPGAAGPNHHVTEESCYLGHSGPAEMEMAPHRTKFVKRWNSLLLAVLVILAAGPASGRILISNLCKPDNETVDPETIFTRAAARTHSDNFGVSIPSSLYRSTLRKASVAIQYRGEERKWVMVTMADKKVAEKVLPLTLQALGQLPLEQGLESINATLLLRQGSTGSGDDGDGGRSLDGFVPMAPGASSGRNMSSLLVVVTWDADGQKACVELQEQGYGHKCVQDRLHELHQVGSDKMAAFHSPEFNALGFAKIKYLYNAISLGYDVMAMDADVLVLQSPFPFVLQQRAQLAALTERCEVVDPSMQLQLGKARHPNQNIGVIFARADGPVVRCVERWFGSMVAHVDYPRLWDQEEFNKVISNCAPHMGLRWHSLDNRRFVSMCYPQCGCTYPDSDRELLTDPVMRRKHFEWSYRRGMPYEDPEKRTCSPSTWSDWVLAHFPCQGSLPDKILNMGRLLEGYNLGEARVIKNTAKVP</sequence>
<keyword evidence="1" id="KW-1133">Transmembrane helix</keyword>
<feature type="transmembrane region" description="Helical" evidence="1">
    <location>
        <begin position="56"/>
        <end position="75"/>
    </location>
</feature>
<dbReference type="Pfam" id="PF03407">
    <property type="entry name" value="Nucleotid_trans"/>
    <property type="match status" value="1"/>
</dbReference>
<evidence type="ECO:0000256" key="1">
    <source>
        <dbReference type="SAM" id="Phobius"/>
    </source>
</evidence>
<protein>
    <recommendedName>
        <fullName evidence="2">Nucleotide-diphospho-sugar transferase domain-containing protein</fullName>
    </recommendedName>
</protein>
<dbReference type="GO" id="GO:0005794">
    <property type="term" value="C:Golgi apparatus"/>
    <property type="evidence" value="ECO:0007669"/>
    <property type="project" value="TreeGrafter"/>
</dbReference>
<evidence type="ECO:0000313" key="4">
    <source>
        <dbReference type="Proteomes" id="UP000747110"/>
    </source>
</evidence>
<keyword evidence="4" id="KW-1185">Reference proteome</keyword>
<accession>A0A8J4FT95</accession>